<reference evidence="1" key="1">
    <citation type="submission" date="2016-08" db="EMBL/GenBank/DDBJ databases">
        <authorList>
            <person name="Seilhamer J.J."/>
        </authorList>
    </citation>
    <scope>NUCLEOTIDE SEQUENCE</scope>
    <source>
        <strain evidence="1">86</strain>
    </source>
</reference>
<dbReference type="AlphaFoldDB" id="A0A212LJY2"/>
<gene>
    <name evidence="1" type="ORF">KL86PLE_60157</name>
</gene>
<sequence length="121" mass="12725">MTAPPITLHVCLGCRAAGDDDAGRAGARLHAALADRLAGRSDIRLSGVDCLSVCKRPVTVALAAPDKWTYVAADAADPDEVVVAAALHASSDDARVPWRDRPPLLKSGLVARIPPQPETRR</sequence>
<dbReference type="EMBL" id="FMJD01000010">
    <property type="protein sequence ID" value="SCM77842.1"/>
    <property type="molecule type" value="Genomic_DNA"/>
</dbReference>
<evidence type="ECO:0008006" key="2">
    <source>
        <dbReference type="Google" id="ProtNLM"/>
    </source>
</evidence>
<dbReference type="Pfam" id="PF07845">
    <property type="entry name" value="DUF1636"/>
    <property type="match status" value="1"/>
</dbReference>
<organism evidence="1">
    <name type="scientific">uncultured Pleomorphomonas sp</name>
    <dbReference type="NCBI Taxonomy" id="442121"/>
    <lineage>
        <taxon>Bacteria</taxon>
        <taxon>Pseudomonadati</taxon>
        <taxon>Pseudomonadota</taxon>
        <taxon>Alphaproteobacteria</taxon>
        <taxon>Hyphomicrobiales</taxon>
        <taxon>Pleomorphomonadaceae</taxon>
        <taxon>Pleomorphomonas</taxon>
        <taxon>environmental samples</taxon>
    </lineage>
</organism>
<dbReference type="InterPro" id="IPR012863">
    <property type="entry name" value="DUF1636"/>
</dbReference>
<evidence type="ECO:0000313" key="1">
    <source>
        <dbReference type="EMBL" id="SCM77842.1"/>
    </source>
</evidence>
<accession>A0A212LJY2</accession>
<name>A0A212LJY2_9HYPH</name>
<dbReference type="RefSeq" id="WP_288197634.1">
    <property type="nucleotide sequence ID" value="NZ_LT608334.1"/>
</dbReference>
<protein>
    <recommendedName>
        <fullName evidence="2">Metal-binding protein</fullName>
    </recommendedName>
</protein>
<proteinExistence type="predicted"/>